<dbReference type="EMBL" id="CP020931">
    <property type="protein sequence ID" value="ARM83977.1"/>
    <property type="molecule type" value="Genomic_DNA"/>
</dbReference>
<dbReference type="GeneID" id="77255853"/>
<name>A0A1W6K998_9GAMM</name>
<evidence type="ECO:0000313" key="1">
    <source>
        <dbReference type="EMBL" id="ARM83977.1"/>
    </source>
</evidence>
<sequence>MTDSHPNPNQWWFHRRMMAYASMLGLYVILGQILLGSISAHVVPLAQTMACVFSANLLYYYGNNAVEALKGKQ</sequence>
<accession>A0A1W6K998</accession>
<dbReference type="Proteomes" id="UP000193100">
    <property type="component" value="Chromosome"/>
</dbReference>
<reference evidence="1 2" key="1">
    <citation type="submission" date="2017-04" db="EMBL/GenBank/DDBJ databases">
        <title>Genome Sequence of Marinobacter salarius strain SMR5 Isolated from a culture of the Diatom Skeletonema marinoi.</title>
        <authorList>
            <person name="Topel M."/>
            <person name="Pinder M.I.M."/>
            <person name="Johansson O.N."/>
            <person name="Kourtchenko O."/>
            <person name="Godhe A."/>
            <person name="Clarke A.K."/>
        </authorList>
    </citation>
    <scope>NUCLEOTIDE SEQUENCE [LARGE SCALE GENOMIC DNA]</scope>
    <source>
        <strain evidence="1 2">SMR5</strain>
    </source>
</reference>
<dbReference type="AlphaFoldDB" id="A0A1W6K998"/>
<evidence type="ECO:0000313" key="2">
    <source>
        <dbReference type="Proteomes" id="UP000193100"/>
    </source>
</evidence>
<dbReference type="RefSeq" id="WP_085680351.1">
    <property type="nucleotide sequence ID" value="NZ_CP020931.1"/>
</dbReference>
<gene>
    <name evidence="1" type="ORF">MARSALSMR5_01899</name>
</gene>
<proteinExistence type="predicted"/>
<protein>
    <submittedName>
        <fullName evidence="1">Uncharacterized protein</fullName>
    </submittedName>
</protein>
<organism evidence="1 2">
    <name type="scientific">Marinobacter salarius</name>
    <dbReference type="NCBI Taxonomy" id="1420917"/>
    <lineage>
        <taxon>Bacteria</taxon>
        <taxon>Pseudomonadati</taxon>
        <taxon>Pseudomonadota</taxon>
        <taxon>Gammaproteobacteria</taxon>
        <taxon>Pseudomonadales</taxon>
        <taxon>Marinobacteraceae</taxon>
        <taxon>Marinobacter</taxon>
    </lineage>
</organism>